<feature type="transmembrane region" description="Helical" evidence="7">
    <location>
        <begin position="43"/>
        <end position="60"/>
    </location>
</feature>
<keyword evidence="4 7" id="KW-1133">Transmembrane helix</keyword>
<protein>
    <submittedName>
        <fullName evidence="9">Peptidase</fullName>
    </submittedName>
</protein>
<gene>
    <name evidence="9" type="ORF">EOE67_16400</name>
</gene>
<feature type="transmembrane region" description="Helical" evidence="7">
    <location>
        <begin position="12"/>
        <end position="31"/>
    </location>
</feature>
<evidence type="ECO:0000256" key="2">
    <source>
        <dbReference type="ARBA" id="ARBA00022449"/>
    </source>
</evidence>
<evidence type="ECO:0000256" key="5">
    <source>
        <dbReference type="ARBA" id="ARBA00023065"/>
    </source>
</evidence>
<dbReference type="OrthoDB" id="8617652at2"/>
<feature type="transmembrane region" description="Helical" evidence="7">
    <location>
        <begin position="66"/>
        <end position="82"/>
    </location>
</feature>
<keyword evidence="6 7" id="KW-0472">Membrane</keyword>
<dbReference type="GO" id="GO:0015297">
    <property type="term" value="F:antiporter activity"/>
    <property type="evidence" value="ECO:0007669"/>
    <property type="project" value="UniProtKB-KW"/>
</dbReference>
<name>A0A437QH25_9GAMM</name>
<feature type="transmembrane region" description="Helical" evidence="7">
    <location>
        <begin position="94"/>
        <end position="114"/>
    </location>
</feature>
<dbReference type="RefSeq" id="WP_127700415.1">
    <property type="nucleotide sequence ID" value="NZ_SACS01000020.1"/>
</dbReference>
<comment type="caution">
    <text evidence="9">The sequence shown here is derived from an EMBL/GenBank/DDBJ whole genome shotgun (WGS) entry which is preliminary data.</text>
</comment>
<dbReference type="Pfam" id="PF00999">
    <property type="entry name" value="Na_H_Exchanger"/>
    <property type="match status" value="1"/>
</dbReference>
<dbReference type="GO" id="GO:0016020">
    <property type="term" value="C:membrane"/>
    <property type="evidence" value="ECO:0007669"/>
    <property type="project" value="UniProtKB-SubCell"/>
</dbReference>
<dbReference type="PANTHER" id="PTHR43021:SF2">
    <property type="entry name" value="CATION_H+ EXCHANGER DOMAIN-CONTAINING PROTEIN"/>
    <property type="match status" value="1"/>
</dbReference>
<evidence type="ECO:0000256" key="1">
    <source>
        <dbReference type="ARBA" id="ARBA00004141"/>
    </source>
</evidence>
<sequence length="453" mass="48060">MDFLPQHGLSMTPLLSFGVLLVVGALGGYLAHRWSWLPSITGFMLVGLLVGPSGFGVLNYDTLKEARILVDIALALILYRLGSSLDLRFIRRSPRIVAVAVIESVLTFCAVFTLCYLLGFSALIAAVIGAILISSSPAVLLHVAHEVGAKGPVTESAKTLVALNNLLSFLVFALVIPAMLVHENASWQQVILQPLYLLLGSGVLGILIGLGLHFVISRTAKAEQYKLALVVGALMLTLGLAQQLQLSMLFAPLIVGIVVRSVEQDVVVSAMEFGSAFELFFIVLFVFAGASLHLAELIEYAPVIIALVLTRSLVKVAAVSVSLRLGLQPWRQASATGLLLIPMAGLAIGLVQTSSKLVPEQATMIAAVVLGAVTLFETLGPPIAAFAFGLAGEAAASTPVRKVSPWRLKDEVQVDVSALVAHEPEDAAVAETSTDSAETSKRRFRLWPFAGKA</sequence>
<keyword evidence="2" id="KW-0050">Antiport</keyword>
<evidence type="ECO:0000256" key="6">
    <source>
        <dbReference type="ARBA" id="ARBA00023136"/>
    </source>
</evidence>
<keyword evidence="2" id="KW-0813">Transport</keyword>
<feature type="transmembrane region" description="Helical" evidence="7">
    <location>
        <begin position="300"/>
        <end position="321"/>
    </location>
</feature>
<feature type="domain" description="Cation/H+ exchanger transmembrane" evidence="8">
    <location>
        <begin position="25"/>
        <end position="379"/>
    </location>
</feature>
<evidence type="ECO:0000313" key="9">
    <source>
        <dbReference type="EMBL" id="RVU33590.1"/>
    </source>
</evidence>
<keyword evidence="5" id="KW-0406">Ion transport</keyword>
<evidence type="ECO:0000256" key="3">
    <source>
        <dbReference type="ARBA" id="ARBA00022692"/>
    </source>
</evidence>
<dbReference type="InterPro" id="IPR006153">
    <property type="entry name" value="Cation/H_exchanger_TM"/>
</dbReference>
<feature type="transmembrane region" description="Helical" evidence="7">
    <location>
        <begin position="162"/>
        <end position="182"/>
    </location>
</feature>
<feature type="transmembrane region" description="Helical" evidence="7">
    <location>
        <begin position="227"/>
        <end position="246"/>
    </location>
</feature>
<organism evidence="9 10">
    <name type="scientific">Rheinheimera riviphila</name>
    <dbReference type="NCBI Taxonomy" id="1834037"/>
    <lineage>
        <taxon>Bacteria</taxon>
        <taxon>Pseudomonadati</taxon>
        <taxon>Pseudomonadota</taxon>
        <taxon>Gammaproteobacteria</taxon>
        <taxon>Chromatiales</taxon>
        <taxon>Chromatiaceae</taxon>
        <taxon>Rheinheimera</taxon>
    </lineage>
</organism>
<accession>A0A437QH25</accession>
<feature type="transmembrane region" description="Helical" evidence="7">
    <location>
        <begin position="120"/>
        <end position="141"/>
    </location>
</feature>
<proteinExistence type="predicted"/>
<evidence type="ECO:0000256" key="7">
    <source>
        <dbReference type="SAM" id="Phobius"/>
    </source>
</evidence>
<evidence type="ECO:0000259" key="8">
    <source>
        <dbReference type="Pfam" id="PF00999"/>
    </source>
</evidence>
<feature type="transmembrane region" description="Helical" evidence="7">
    <location>
        <begin position="266"/>
        <end position="288"/>
    </location>
</feature>
<comment type="subcellular location">
    <subcellularLocation>
        <location evidence="1">Membrane</location>
        <topology evidence="1">Multi-pass membrane protein</topology>
    </subcellularLocation>
</comment>
<keyword evidence="3 7" id="KW-0812">Transmembrane</keyword>
<dbReference type="Gene3D" id="1.20.1530.20">
    <property type="match status" value="1"/>
</dbReference>
<feature type="transmembrane region" description="Helical" evidence="7">
    <location>
        <begin position="363"/>
        <end position="391"/>
    </location>
</feature>
<dbReference type="InterPro" id="IPR038770">
    <property type="entry name" value="Na+/solute_symporter_sf"/>
</dbReference>
<feature type="transmembrane region" description="Helical" evidence="7">
    <location>
        <begin position="194"/>
        <end position="215"/>
    </location>
</feature>
<keyword evidence="10" id="KW-1185">Reference proteome</keyword>
<dbReference type="GO" id="GO:1902600">
    <property type="term" value="P:proton transmembrane transport"/>
    <property type="evidence" value="ECO:0007669"/>
    <property type="project" value="InterPro"/>
</dbReference>
<evidence type="ECO:0000256" key="4">
    <source>
        <dbReference type="ARBA" id="ARBA00022989"/>
    </source>
</evidence>
<dbReference type="PANTHER" id="PTHR43021">
    <property type="entry name" value="NA(+)/H(+) ANTIPORTER-RELATED"/>
    <property type="match status" value="1"/>
</dbReference>
<dbReference type="EMBL" id="SACS01000020">
    <property type="protein sequence ID" value="RVU33590.1"/>
    <property type="molecule type" value="Genomic_DNA"/>
</dbReference>
<reference evidence="9 10" key="1">
    <citation type="submission" date="2019-01" db="EMBL/GenBank/DDBJ databases">
        <authorList>
            <person name="Chen W.-M."/>
        </authorList>
    </citation>
    <scope>NUCLEOTIDE SEQUENCE [LARGE SCALE GENOMIC DNA]</scope>
    <source>
        <strain evidence="9 10">KYPC3</strain>
    </source>
</reference>
<dbReference type="AlphaFoldDB" id="A0A437QH25"/>
<feature type="transmembrane region" description="Helical" evidence="7">
    <location>
        <begin position="333"/>
        <end position="351"/>
    </location>
</feature>
<dbReference type="Proteomes" id="UP000283077">
    <property type="component" value="Unassembled WGS sequence"/>
</dbReference>
<evidence type="ECO:0000313" key="10">
    <source>
        <dbReference type="Proteomes" id="UP000283077"/>
    </source>
</evidence>